<dbReference type="Pfam" id="PF03453">
    <property type="entry name" value="MoeA_N"/>
    <property type="match status" value="1"/>
</dbReference>
<dbReference type="GO" id="GO:0006777">
    <property type="term" value="P:Mo-molybdopterin cofactor biosynthetic process"/>
    <property type="evidence" value="ECO:0007669"/>
    <property type="project" value="UniProtKB-UniRule"/>
</dbReference>
<evidence type="ECO:0000256" key="1">
    <source>
        <dbReference type="ARBA" id="ARBA00001946"/>
    </source>
</evidence>
<comment type="cofactor">
    <cofactor evidence="1 11">
        <name>Mg(2+)</name>
        <dbReference type="ChEBI" id="CHEBI:18420"/>
    </cofactor>
</comment>
<accession>A0A3A1YZ65</accession>
<dbReference type="EMBL" id="NQYH01000001">
    <property type="protein sequence ID" value="RIY42100.1"/>
    <property type="molecule type" value="Genomic_DNA"/>
</dbReference>
<dbReference type="Gene3D" id="3.90.105.10">
    <property type="entry name" value="Molybdopterin biosynthesis moea protein, domain 2"/>
    <property type="match status" value="1"/>
</dbReference>
<comment type="similarity">
    <text evidence="4 11">Belongs to the MoeA family.</text>
</comment>
<dbReference type="InterPro" id="IPR001453">
    <property type="entry name" value="MoaB/Mog_dom"/>
</dbReference>
<comment type="function">
    <text evidence="2 11">Catalyzes the insertion of molybdate into adenylated molybdopterin with the concomitant release of AMP.</text>
</comment>
<dbReference type="InterPro" id="IPR005111">
    <property type="entry name" value="MoeA_C_domain_IV"/>
</dbReference>
<dbReference type="SUPFAM" id="SSF63867">
    <property type="entry name" value="MoeA C-terminal domain-like"/>
    <property type="match status" value="1"/>
</dbReference>
<dbReference type="EC" id="2.10.1.1" evidence="11"/>
<evidence type="ECO:0000259" key="12">
    <source>
        <dbReference type="SMART" id="SM00852"/>
    </source>
</evidence>
<proteinExistence type="inferred from homology"/>
<evidence type="ECO:0000313" key="15">
    <source>
        <dbReference type="Proteomes" id="UP000266206"/>
    </source>
</evidence>
<dbReference type="Pfam" id="PF00994">
    <property type="entry name" value="MoCF_biosynth"/>
    <property type="match status" value="1"/>
</dbReference>
<evidence type="ECO:0000256" key="9">
    <source>
        <dbReference type="ARBA" id="ARBA00023150"/>
    </source>
</evidence>
<evidence type="ECO:0000313" key="13">
    <source>
        <dbReference type="EMBL" id="RII84384.1"/>
    </source>
</evidence>
<feature type="domain" description="MoaB/Mog" evidence="12">
    <location>
        <begin position="174"/>
        <end position="312"/>
    </location>
</feature>
<dbReference type="Gene3D" id="2.40.340.10">
    <property type="entry name" value="MoeA, C-terminal, domain IV"/>
    <property type="match status" value="1"/>
</dbReference>
<evidence type="ECO:0000256" key="2">
    <source>
        <dbReference type="ARBA" id="ARBA00002901"/>
    </source>
</evidence>
<dbReference type="SUPFAM" id="SSF63882">
    <property type="entry name" value="MoeA N-terminal region -like"/>
    <property type="match status" value="1"/>
</dbReference>
<dbReference type="InterPro" id="IPR036425">
    <property type="entry name" value="MoaB/Mog-like_dom_sf"/>
</dbReference>
<keyword evidence="6 11" id="KW-0808">Transferase</keyword>
<dbReference type="Proteomes" id="UP000266206">
    <property type="component" value="Unassembled WGS sequence"/>
</dbReference>
<evidence type="ECO:0000256" key="4">
    <source>
        <dbReference type="ARBA" id="ARBA00010763"/>
    </source>
</evidence>
<dbReference type="Proteomes" id="UP000266483">
    <property type="component" value="Unassembled WGS sequence"/>
</dbReference>
<dbReference type="PANTHER" id="PTHR10192">
    <property type="entry name" value="MOLYBDOPTERIN BIOSYNTHESIS PROTEIN"/>
    <property type="match status" value="1"/>
</dbReference>
<dbReference type="Gene3D" id="3.40.980.10">
    <property type="entry name" value="MoaB/Mog-like domain"/>
    <property type="match status" value="1"/>
</dbReference>
<dbReference type="InterPro" id="IPR036688">
    <property type="entry name" value="MoeA_C_domain_IV_sf"/>
</dbReference>
<evidence type="ECO:0000256" key="6">
    <source>
        <dbReference type="ARBA" id="ARBA00022679"/>
    </source>
</evidence>
<dbReference type="GO" id="GO:0061599">
    <property type="term" value="F:molybdopterin molybdotransferase activity"/>
    <property type="evidence" value="ECO:0007669"/>
    <property type="project" value="UniProtKB-UniRule"/>
</dbReference>
<keyword evidence="16" id="KW-1185">Reference proteome</keyword>
<dbReference type="NCBIfam" id="TIGR00177">
    <property type="entry name" value="molyb_syn"/>
    <property type="match status" value="1"/>
</dbReference>
<evidence type="ECO:0000313" key="16">
    <source>
        <dbReference type="Proteomes" id="UP000266483"/>
    </source>
</evidence>
<keyword evidence="5 11" id="KW-0500">Molybdenum</keyword>
<keyword evidence="8 11" id="KW-0460">Magnesium</keyword>
<keyword evidence="9 11" id="KW-0501">Molybdenum cofactor biosynthesis</keyword>
<dbReference type="NCBIfam" id="NF045515">
    <property type="entry name" value="Glp_gephyrin"/>
    <property type="match status" value="1"/>
</dbReference>
<dbReference type="Gene3D" id="2.170.190.11">
    <property type="entry name" value="Molybdopterin biosynthesis moea protein, domain 3"/>
    <property type="match status" value="1"/>
</dbReference>
<dbReference type="InterPro" id="IPR008284">
    <property type="entry name" value="MoCF_biosynth_CS"/>
</dbReference>
<dbReference type="SMART" id="SM00852">
    <property type="entry name" value="MoCF_biosynth"/>
    <property type="match status" value="1"/>
</dbReference>
<dbReference type="FunFam" id="3.40.980.10:FF:000004">
    <property type="entry name" value="Molybdopterin molybdenumtransferase"/>
    <property type="match status" value="1"/>
</dbReference>
<dbReference type="SUPFAM" id="SSF53218">
    <property type="entry name" value="Molybdenum cofactor biosynthesis proteins"/>
    <property type="match status" value="1"/>
</dbReference>
<sequence length="401" mass="42994">MLDFDTAQEHLAQAATAPTRKETCSLEEAQGRVLATALSAQVDLPPADNSAMDGYAIRLADYEAGTTLPIQQRCFAGEPPEPLKPGHTIRLFTGSLMPEGADTVVMQEDTTETDNAIVINTPPVAGAHVRKKGEDVEKEQELLQPGTVLGPAQIGLLASQGIHQVEVWARLKVGILTTGDELVSPGQALGPAQLYNSNGAMLAALVAKLGATVVHQLHATDTHESIESAFKTLLQDCDLVLTVGGVSVGEKDLVKPTIELLGGKLDLWKVAMKPGKPVALAQAQGTPIVCLPGNPVSAFVVCALLVSPLIRAMQGRTETRPRVMYGRLRSNRQFNETREEFLRVQTKSNNNGELSLVPYELQGSAIISSLPWASGLARIPANTVVKDEDIVRYYAFADWLV</sequence>
<comment type="caution">
    <text evidence="14">The sequence shown here is derived from an EMBL/GenBank/DDBJ whole genome shotgun (WGS) entry which is preliminary data.</text>
</comment>
<dbReference type="EMBL" id="NQOU01000001">
    <property type="protein sequence ID" value="RII84384.1"/>
    <property type="molecule type" value="Genomic_DNA"/>
</dbReference>
<protein>
    <recommendedName>
        <fullName evidence="11">Molybdopterin molybdenumtransferase</fullName>
        <ecNumber evidence="11">2.10.1.1</ecNumber>
    </recommendedName>
</protein>
<dbReference type="OrthoDB" id="9804758at2"/>
<dbReference type="InterPro" id="IPR005110">
    <property type="entry name" value="MoeA_linker/N"/>
</dbReference>
<comment type="pathway">
    <text evidence="3 11">Cofactor biosynthesis; molybdopterin biosynthesis.</text>
</comment>
<dbReference type="PROSITE" id="PS01079">
    <property type="entry name" value="MOCF_BIOSYNTHESIS_2"/>
    <property type="match status" value="1"/>
</dbReference>
<comment type="catalytic activity">
    <reaction evidence="10">
        <text>adenylyl-molybdopterin + molybdate = Mo-molybdopterin + AMP + H(+)</text>
        <dbReference type="Rhea" id="RHEA:35047"/>
        <dbReference type="ChEBI" id="CHEBI:15378"/>
        <dbReference type="ChEBI" id="CHEBI:36264"/>
        <dbReference type="ChEBI" id="CHEBI:62727"/>
        <dbReference type="ChEBI" id="CHEBI:71302"/>
        <dbReference type="ChEBI" id="CHEBI:456215"/>
        <dbReference type="EC" id="2.10.1.1"/>
    </reaction>
</comment>
<dbReference type="UniPathway" id="UPA00344"/>
<dbReference type="GO" id="GO:0005829">
    <property type="term" value="C:cytosol"/>
    <property type="evidence" value="ECO:0007669"/>
    <property type="project" value="TreeGrafter"/>
</dbReference>
<dbReference type="InterPro" id="IPR038987">
    <property type="entry name" value="MoeA-like"/>
</dbReference>
<gene>
    <name evidence="13" type="ORF">CJO09_04005</name>
    <name evidence="14" type="ORF">CJP73_01245</name>
</gene>
<dbReference type="CDD" id="cd00887">
    <property type="entry name" value="MoeA"/>
    <property type="match status" value="1"/>
</dbReference>
<keyword evidence="7 11" id="KW-0479">Metal-binding</keyword>
<dbReference type="RefSeq" id="WP_119441156.1">
    <property type="nucleotide sequence ID" value="NZ_CP170494.1"/>
</dbReference>
<evidence type="ECO:0000256" key="3">
    <source>
        <dbReference type="ARBA" id="ARBA00005046"/>
    </source>
</evidence>
<evidence type="ECO:0000256" key="11">
    <source>
        <dbReference type="RuleBase" id="RU365090"/>
    </source>
</evidence>
<dbReference type="GO" id="GO:0046872">
    <property type="term" value="F:metal ion binding"/>
    <property type="evidence" value="ECO:0007669"/>
    <property type="project" value="UniProtKB-UniRule"/>
</dbReference>
<evidence type="ECO:0000256" key="5">
    <source>
        <dbReference type="ARBA" id="ARBA00022505"/>
    </source>
</evidence>
<name>A0A3A1YZ65_9BURK</name>
<evidence type="ECO:0000256" key="8">
    <source>
        <dbReference type="ARBA" id="ARBA00022842"/>
    </source>
</evidence>
<evidence type="ECO:0000313" key="14">
    <source>
        <dbReference type="EMBL" id="RIY42100.1"/>
    </source>
</evidence>
<evidence type="ECO:0000256" key="10">
    <source>
        <dbReference type="ARBA" id="ARBA00047317"/>
    </source>
</evidence>
<dbReference type="InterPro" id="IPR036135">
    <property type="entry name" value="MoeA_linker/N_sf"/>
</dbReference>
<reference evidence="15 16" key="1">
    <citation type="submission" date="2017-08" db="EMBL/GenBank/DDBJ databases">
        <title>Pusillimonas indicus sp. nov., a member of the family Alcaligenaceae isolated from surface seawater.</title>
        <authorList>
            <person name="Li J."/>
        </authorList>
    </citation>
    <scope>NUCLEOTIDE SEQUENCE [LARGE SCALE GENOMIC DNA]</scope>
    <source>
        <strain evidence="13 16">17-4A</strain>
        <strain evidence="14 15">L52-1-41</strain>
    </source>
</reference>
<dbReference type="AlphaFoldDB" id="A0A3A1YZ65"/>
<dbReference type="PANTHER" id="PTHR10192:SF5">
    <property type="entry name" value="GEPHYRIN"/>
    <property type="match status" value="1"/>
</dbReference>
<evidence type="ECO:0000256" key="7">
    <source>
        <dbReference type="ARBA" id="ARBA00022723"/>
    </source>
</evidence>
<organism evidence="14 15">
    <name type="scientific">Neopusillimonas maritima</name>
    <dbReference type="NCBI Taxonomy" id="2026239"/>
    <lineage>
        <taxon>Bacteria</taxon>
        <taxon>Pseudomonadati</taxon>
        <taxon>Pseudomonadota</taxon>
        <taxon>Betaproteobacteria</taxon>
        <taxon>Burkholderiales</taxon>
        <taxon>Alcaligenaceae</taxon>
        <taxon>Neopusillimonas</taxon>
    </lineage>
</organism>
<dbReference type="Pfam" id="PF03454">
    <property type="entry name" value="MoeA_C"/>
    <property type="match status" value="1"/>
</dbReference>